<dbReference type="GO" id="GO:0016301">
    <property type="term" value="F:kinase activity"/>
    <property type="evidence" value="ECO:0007669"/>
    <property type="project" value="UniProtKB-KW"/>
</dbReference>
<reference evidence="2 3" key="1">
    <citation type="journal article" date="2020" name="Nat. Commun.">
        <title>Genome of Tripterygium wilfordii and identification of cytochrome P450 involved in triptolide biosynthesis.</title>
        <authorList>
            <person name="Tu L."/>
            <person name="Su P."/>
            <person name="Zhang Z."/>
            <person name="Gao L."/>
            <person name="Wang J."/>
            <person name="Hu T."/>
            <person name="Zhou J."/>
            <person name="Zhang Y."/>
            <person name="Zhao Y."/>
            <person name="Liu Y."/>
            <person name="Song Y."/>
            <person name="Tong Y."/>
            <person name="Lu Y."/>
            <person name="Yang J."/>
            <person name="Xu C."/>
            <person name="Jia M."/>
            <person name="Peters R.J."/>
            <person name="Huang L."/>
            <person name="Gao W."/>
        </authorList>
    </citation>
    <scope>NUCLEOTIDE SEQUENCE [LARGE SCALE GENOMIC DNA]</scope>
    <source>
        <strain evidence="3">cv. XIE 37</strain>
        <tissue evidence="2">Leaf</tissue>
    </source>
</reference>
<dbReference type="InParanoid" id="A0A7J7C9P1"/>
<dbReference type="Proteomes" id="UP000593562">
    <property type="component" value="Unassembled WGS sequence"/>
</dbReference>
<evidence type="ECO:0000313" key="2">
    <source>
        <dbReference type="EMBL" id="KAF5730853.1"/>
    </source>
</evidence>
<evidence type="ECO:0000313" key="3">
    <source>
        <dbReference type="Proteomes" id="UP000593562"/>
    </source>
</evidence>
<name>A0A7J7C9P1_TRIWF</name>
<dbReference type="PANTHER" id="PTHR35491">
    <property type="entry name" value="OS12G0638500-LIKE PROTEIN"/>
    <property type="match status" value="1"/>
</dbReference>
<accession>A0A7J7C9P1</accession>
<keyword evidence="2" id="KW-0808">Transferase</keyword>
<protein>
    <submittedName>
        <fullName evidence="2">Serine/threonine-protein kinase ATM-like</fullName>
    </submittedName>
</protein>
<gene>
    <name evidence="2" type="ORF">HS088_TW19G00453</name>
</gene>
<dbReference type="AlphaFoldDB" id="A0A7J7C9P1"/>
<sequence>MTPMLLLKAKLRKRKERGRRKSFYRFQKKKRRRRRKAASDLPSSVLPAGIPVLNGTSAELIALGKDLQDTSCLSEQKKRRRNRDGSSGRPRKKPANGIPKKIIDNSVRSNGEALETTLLLTFASGVSMPSKEVLIATFCGFGPLKKSETKLSEDSSKAQVVFARRANAEKAVQSFDNSNPFGATLLGFQLHPLSTDFLSLEGSGNAGKPSGSMPHPKEPLPIDSIRQNLEMMTSIVEKPGNDISTEMRTKLENEIKGLLVLQLLSWDCVIMQSYSSVCHSLSVCYCKKGTLFPCGELD</sequence>
<keyword evidence="2" id="KW-0418">Kinase</keyword>
<dbReference type="EMBL" id="JAAARO010000019">
    <property type="protein sequence ID" value="KAF5730853.1"/>
    <property type="molecule type" value="Genomic_DNA"/>
</dbReference>
<dbReference type="PANTHER" id="PTHR35491:SF12">
    <property type="entry name" value="RRM DOMAIN-CONTAINING PROTEIN"/>
    <property type="match status" value="1"/>
</dbReference>
<proteinExistence type="predicted"/>
<evidence type="ECO:0000256" key="1">
    <source>
        <dbReference type="SAM" id="MobiDB-lite"/>
    </source>
</evidence>
<organism evidence="2 3">
    <name type="scientific">Tripterygium wilfordii</name>
    <name type="common">Thunder God vine</name>
    <dbReference type="NCBI Taxonomy" id="458696"/>
    <lineage>
        <taxon>Eukaryota</taxon>
        <taxon>Viridiplantae</taxon>
        <taxon>Streptophyta</taxon>
        <taxon>Embryophyta</taxon>
        <taxon>Tracheophyta</taxon>
        <taxon>Spermatophyta</taxon>
        <taxon>Magnoliopsida</taxon>
        <taxon>eudicotyledons</taxon>
        <taxon>Gunneridae</taxon>
        <taxon>Pentapetalae</taxon>
        <taxon>rosids</taxon>
        <taxon>fabids</taxon>
        <taxon>Celastrales</taxon>
        <taxon>Celastraceae</taxon>
        <taxon>Tripterygium</taxon>
    </lineage>
</organism>
<comment type="caution">
    <text evidence="2">The sequence shown here is derived from an EMBL/GenBank/DDBJ whole genome shotgun (WGS) entry which is preliminary data.</text>
</comment>
<feature type="region of interest" description="Disordered" evidence="1">
    <location>
        <begin position="72"/>
        <end position="102"/>
    </location>
</feature>
<keyword evidence="3" id="KW-1185">Reference proteome</keyword>